<dbReference type="Pfam" id="PF03796">
    <property type="entry name" value="DnaB_C"/>
    <property type="match status" value="1"/>
</dbReference>
<gene>
    <name evidence="3" type="ORF">CYXG_00130</name>
</gene>
<dbReference type="EC" id="3.6.4.-" evidence="1"/>
<dbReference type="PROSITE" id="PS51199">
    <property type="entry name" value="SF4_HELICASE"/>
    <property type="match status" value="1"/>
</dbReference>
<feature type="binding site" evidence="1">
    <location>
        <begin position="168"/>
        <end position="175"/>
    </location>
    <ligand>
        <name>ATP</name>
        <dbReference type="ChEBI" id="CHEBI:30616"/>
    </ligand>
</feature>
<comment type="function">
    <text evidence="1">ATP-dependent DNA helicase essential for viral DNA replication and recombination. The helicase moves 5' -&gt; 3' on the lagging strand template, unwinding the DNA duplex ahead of the leading strand polymerase at the replication fork and generating ssDNA for both leading and lagging strand synthesis. Interaction with the primase allows the primase to initiate lagging strand synthesis and fully activates the helicase. Loaded by the helicase assembly factor on replication forks that begin at discrete replication origin sequences, as well as on forks that are created during recombination.</text>
</comment>
<keyword evidence="1" id="KW-1194">Viral DNA replication</keyword>
<dbReference type="InterPro" id="IPR027417">
    <property type="entry name" value="P-loop_NTPase"/>
</dbReference>
<dbReference type="HAMAP" id="MF_04155">
    <property type="entry name" value="Helic_T4"/>
    <property type="match status" value="1"/>
</dbReference>
<dbReference type="OrthoDB" id="2035at10239"/>
<name>M1TUT3_9CAUD</name>
<reference evidence="3 4" key="1">
    <citation type="submission" date="2010-03" db="EMBL/GenBank/DDBJ databases">
        <title>The Genome Sequence of Cyanophage S-SSM4.</title>
        <authorList>
            <consortium name="The Broad Institute Genome Sequencing Platform"/>
            <person name="Henn M.R."/>
            <person name="Sullivan M.S."/>
            <person name="Osburne M.S."/>
            <person name="Levin J."/>
            <person name="Malboeuf C."/>
            <person name="Casali M."/>
            <person name="Russ C."/>
            <person name="Lennon N."/>
            <person name="Erlich R."/>
            <person name="Young S.K."/>
            <person name="Koehrsen M."/>
            <person name="Yandava C."/>
            <person name="Zeng Q."/>
            <person name="Alvarado L."/>
            <person name="Anderson S."/>
            <person name="Berlin A."/>
            <person name="Borenstein D."/>
            <person name="Chen Z."/>
            <person name="Engels R."/>
            <person name="Freedman E."/>
            <person name="Gellesch M."/>
            <person name="Goldberg J."/>
            <person name="Green L."/>
            <person name="Griggs A."/>
            <person name="Gujja S."/>
            <person name="Heiman D."/>
            <person name="Hepburn T."/>
            <person name="Howarth C."/>
            <person name="Jen D."/>
            <person name="Larson L."/>
            <person name="Lewis B."/>
            <person name="Mehta T."/>
            <person name="Park D."/>
            <person name="Pearson M."/>
            <person name="Roberts A."/>
            <person name="Ryan E."/>
            <person name="Saif S."/>
            <person name="Shea T."/>
            <person name="Shenoy N."/>
            <person name="Sisk P."/>
            <person name="Stolte C."/>
            <person name="Sykes S."/>
            <person name="Walk T."/>
            <person name="White J."/>
            <person name="Yu Q."/>
            <person name="Coleman M.L."/>
            <person name="Huang K.H."/>
            <person name="Weigele P.R."/>
            <person name="DeFrancesco A.S."/>
            <person name="Kern S.E."/>
            <person name="Thompson L.R."/>
            <person name="Fu R."/>
            <person name="Hombeck B."/>
            <person name="Chisholm S.W."/>
            <person name="Haas B."/>
            <person name="Nusbaum C."/>
            <person name="Galagan J."/>
            <person name="Birren B."/>
        </authorList>
    </citation>
    <scope>NUCLEOTIDE SEQUENCE [LARGE SCALE GENOMIC DNA]</scope>
    <source>
        <strain evidence="3 4">S-SSM4</strain>
    </source>
</reference>
<dbReference type="GO" id="GO:0005524">
    <property type="term" value="F:ATP binding"/>
    <property type="evidence" value="ECO:0007669"/>
    <property type="project" value="UniProtKB-UniRule"/>
</dbReference>
<evidence type="ECO:0000313" key="3">
    <source>
        <dbReference type="EMBL" id="AGG54194.1"/>
    </source>
</evidence>
<evidence type="ECO:0000256" key="1">
    <source>
        <dbReference type="HAMAP-Rule" id="MF_04155"/>
    </source>
</evidence>
<sequence length="436" mass="49233">MKKDYFTDVNYRLIFEEIESYINTYNRLATKEVLFIELEKRTDLTDESYNTIKGIVEEITYEDNNLEWLYDTTEKWCQERAIYLALMSSIKIAEGQDKDRDKGAIPHILSEALGVSFDAHIGHDYISDSDARYESYHQVENKIPFDLEFFNKITKGGISNKTLNVALAGTGVGKSLFMCHMASATLLQGKNVLYITLEMAEEKIAERIDANLLNVNIQDIASLPKVMFDGKINNLAKKTEGRLIIKEYPTASAHSGHFRALLNELALKKSFKPDIIFIDYLNICASSRYKQGGTINSYSYVKSIAEELRGLACEANVPIVSATQTTRSGYGSSDVDLTDTSESFGLPATADIMFALISTEELEGMNQIMVKQLKNRYNDPTINKRFCVGIDRAKMRLYDVEQSAQNNLVDANQGTDEEKVELVKRFTASKLSKLNF</sequence>
<dbReference type="RefSeq" id="YP_007677319.1">
    <property type="nucleotide sequence ID" value="NC_020875.1"/>
</dbReference>
<comment type="similarity">
    <text evidence="1">Belongs to the helicase family. DnaB subfamily.</text>
</comment>
<keyword evidence="4" id="KW-1185">Reference proteome</keyword>
<proteinExistence type="inferred from homology"/>
<comment type="subunit">
    <text evidence="1">Homohexamer. The homohexamer is a trimer of asymmetric dimers. Interacts with the DNA primase; this interaction forms the active primosome complex, which is composed of 6 helicase and 1 primase subunits and expresses full helicase and primase activities. Interacts (via C-terminus) with the helicase assembly factor; this interaction brings about the rapid assembly of the helicase onto ssDNA. Part of the replicase complex that includes the DNA polymerase, the polymerase clamp, the clamp loader complex, the single-stranded DNA binding protein, the primase, the DnaB-like replicative helicase and the helicase assembly factor.</text>
</comment>
<keyword evidence="1" id="KW-0067">ATP-binding</keyword>
<dbReference type="SUPFAM" id="SSF52540">
    <property type="entry name" value="P-loop containing nucleoside triphosphate hydrolases"/>
    <property type="match status" value="1"/>
</dbReference>
<keyword evidence="1" id="KW-0235">DNA replication</keyword>
<dbReference type="PANTHER" id="PTHR30153:SF2">
    <property type="entry name" value="REPLICATIVE DNA HELICASE"/>
    <property type="match status" value="1"/>
</dbReference>
<dbReference type="Proteomes" id="UP000203282">
    <property type="component" value="Segment"/>
</dbReference>
<dbReference type="GO" id="GO:0006260">
    <property type="term" value="P:DNA replication"/>
    <property type="evidence" value="ECO:0007669"/>
    <property type="project" value="UniProtKB-KW"/>
</dbReference>
<dbReference type="KEGG" id="vg:15013552"/>
<feature type="domain" description="SF4 helicase" evidence="2">
    <location>
        <begin position="136"/>
        <end position="404"/>
    </location>
</feature>
<keyword evidence="1 3" id="KW-0347">Helicase</keyword>
<dbReference type="GeneID" id="15013552"/>
<evidence type="ECO:0000259" key="2">
    <source>
        <dbReference type="PROSITE" id="PS51199"/>
    </source>
</evidence>
<dbReference type="Gene3D" id="3.40.50.300">
    <property type="entry name" value="P-loop containing nucleotide triphosphate hydrolases"/>
    <property type="match status" value="1"/>
</dbReference>
<protein>
    <recommendedName>
        <fullName evidence="1">DnaB-like replicative helicase</fullName>
        <ecNumber evidence="1">3.6.4.-</ecNumber>
    </recommendedName>
</protein>
<evidence type="ECO:0000313" key="4">
    <source>
        <dbReference type="Proteomes" id="UP000203282"/>
    </source>
</evidence>
<dbReference type="GO" id="GO:0003678">
    <property type="term" value="F:DNA helicase activity"/>
    <property type="evidence" value="ECO:0007669"/>
    <property type="project" value="UniProtKB-UniRule"/>
</dbReference>
<dbReference type="InterPro" id="IPR046393">
    <property type="entry name" value="Helic_T4"/>
</dbReference>
<dbReference type="InterPro" id="IPR007694">
    <property type="entry name" value="DNA_helicase_DnaB-like_C"/>
</dbReference>
<keyword evidence="1" id="KW-0378">Hydrolase</keyword>
<dbReference type="GO" id="GO:0039686">
    <property type="term" value="P:bidirectional double-stranded viral DNA replication"/>
    <property type="evidence" value="ECO:0007669"/>
    <property type="project" value="InterPro"/>
</dbReference>
<accession>M1TUT3</accession>
<organism evidence="3 4">
    <name type="scientific">Synechococcus phage S-SSM4</name>
    <dbReference type="NCBI Taxonomy" id="536466"/>
    <lineage>
        <taxon>Viruses</taxon>
        <taxon>Duplodnaviria</taxon>
        <taxon>Heunggongvirae</taxon>
        <taxon>Uroviricota</taxon>
        <taxon>Caudoviricetes</taxon>
        <taxon>Pantevenvirales</taxon>
        <taxon>Kyanoviridae</taxon>
        <taxon>Greenvirus</taxon>
        <taxon>Greenvirus ssm4</taxon>
    </lineage>
</organism>
<dbReference type="GO" id="GO:0016787">
    <property type="term" value="F:hydrolase activity"/>
    <property type="evidence" value="ECO:0007669"/>
    <property type="project" value="UniProtKB-KW"/>
</dbReference>
<dbReference type="GO" id="GO:0003677">
    <property type="term" value="F:DNA binding"/>
    <property type="evidence" value="ECO:0007669"/>
    <property type="project" value="UniProtKB-KW"/>
</dbReference>
<dbReference type="EMBL" id="HQ316583">
    <property type="protein sequence ID" value="AGG54194.1"/>
    <property type="molecule type" value="Genomic_DNA"/>
</dbReference>
<keyword evidence="1" id="KW-0238">DNA-binding</keyword>
<dbReference type="PANTHER" id="PTHR30153">
    <property type="entry name" value="REPLICATIVE DNA HELICASE DNAB"/>
    <property type="match status" value="1"/>
</dbReference>
<keyword evidence="1" id="KW-0547">Nucleotide-binding</keyword>